<evidence type="ECO:0000256" key="1">
    <source>
        <dbReference type="SAM" id="MobiDB-lite"/>
    </source>
</evidence>
<dbReference type="EMBL" id="JADBEM010000001">
    <property type="protein sequence ID" value="MBE1612375.1"/>
    <property type="molecule type" value="Genomic_DNA"/>
</dbReference>
<dbReference type="Proteomes" id="UP000638648">
    <property type="component" value="Unassembled WGS sequence"/>
</dbReference>
<keyword evidence="4" id="KW-1185">Reference proteome</keyword>
<protein>
    <submittedName>
        <fullName evidence="3">Sugar phosphate isomerase/epimerase</fullName>
    </submittedName>
</protein>
<evidence type="ECO:0000313" key="3">
    <source>
        <dbReference type="EMBL" id="MBE1612375.1"/>
    </source>
</evidence>
<name>A0A927RHM5_9ACTN</name>
<dbReference type="AlphaFoldDB" id="A0A927RHM5"/>
<dbReference type="PANTHER" id="PTHR12110:SF52">
    <property type="entry name" value="XYLOSE ISOMERASE"/>
    <property type="match status" value="1"/>
</dbReference>
<proteinExistence type="predicted"/>
<gene>
    <name evidence="3" type="ORF">HEB94_009223</name>
</gene>
<evidence type="ECO:0000259" key="2">
    <source>
        <dbReference type="Pfam" id="PF01261"/>
    </source>
</evidence>
<accession>A0A927RHM5</accession>
<dbReference type="GO" id="GO:0016853">
    <property type="term" value="F:isomerase activity"/>
    <property type="evidence" value="ECO:0007669"/>
    <property type="project" value="UniProtKB-KW"/>
</dbReference>
<dbReference type="InterPro" id="IPR050312">
    <property type="entry name" value="IolE/XylAMocC-like"/>
</dbReference>
<feature type="region of interest" description="Disordered" evidence="1">
    <location>
        <begin position="1"/>
        <end position="25"/>
    </location>
</feature>
<sequence>MSTVDASTVDSAVGTVERPTADPDLSRLSLNQKTTNSWGVAQAVDGCVRAGVPAIGLWREPVQEIGLEQAHKLVRDAGLRVSSLCRGGFLTAPEPSARRRALDDNRLAIDEAATLGAPCLVLVVGGLPEGSRDLPAARALVADALAELAPYAGERGVRLALEPLHPMYCADRAVLSTLAQALDLAEAYPVEQVGVVVDTFHLWWDPAVFEQIRRAGDRIASFQVCDFNLPIPADALLARGMMGDGVIDFRPFREAVDATGYTGDIEVEIFNADVWAADPDEVIATMIRRYANLVL</sequence>
<feature type="domain" description="Xylose isomerase-like TIM barrel" evidence="2">
    <location>
        <begin position="47"/>
        <end position="285"/>
    </location>
</feature>
<dbReference type="Pfam" id="PF01261">
    <property type="entry name" value="AP_endonuc_2"/>
    <property type="match status" value="1"/>
</dbReference>
<feature type="compositionally biased region" description="Polar residues" evidence="1">
    <location>
        <begin position="1"/>
        <end position="10"/>
    </location>
</feature>
<comment type="caution">
    <text evidence="3">The sequence shown here is derived from an EMBL/GenBank/DDBJ whole genome shotgun (WGS) entry which is preliminary data.</text>
</comment>
<dbReference type="RefSeq" id="WP_192755437.1">
    <property type="nucleotide sequence ID" value="NZ_BAABJL010000194.1"/>
</dbReference>
<dbReference type="PANTHER" id="PTHR12110">
    <property type="entry name" value="HYDROXYPYRUVATE ISOMERASE"/>
    <property type="match status" value="1"/>
</dbReference>
<reference evidence="3" key="1">
    <citation type="submission" date="2020-10" db="EMBL/GenBank/DDBJ databases">
        <title>Sequencing the genomes of 1000 actinobacteria strains.</title>
        <authorList>
            <person name="Klenk H.-P."/>
        </authorList>
    </citation>
    <scope>NUCLEOTIDE SEQUENCE</scope>
    <source>
        <strain evidence="3">DSM 45354</strain>
    </source>
</reference>
<dbReference type="Gene3D" id="3.20.20.150">
    <property type="entry name" value="Divalent-metal-dependent TIM barrel enzymes"/>
    <property type="match status" value="1"/>
</dbReference>
<keyword evidence="3" id="KW-0413">Isomerase</keyword>
<evidence type="ECO:0000313" key="4">
    <source>
        <dbReference type="Proteomes" id="UP000638648"/>
    </source>
</evidence>
<dbReference type="InterPro" id="IPR036237">
    <property type="entry name" value="Xyl_isomerase-like_sf"/>
</dbReference>
<dbReference type="InterPro" id="IPR013022">
    <property type="entry name" value="Xyl_isomerase-like_TIM-brl"/>
</dbReference>
<dbReference type="SUPFAM" id="SSF51658">
    <property type="entry name" value="Xylose isomerase-like"/>
    <property type="match status" value="1"/>
</dbReference>
<organism evidence="3 4">
    <name type="scientific">Actinopolymorpha pittospori</name>
    <dbReference type="NCBI Taxonomy" id="648752"/>
    <lineage>
        <taxon>Bacteria</taxon>
        <taxon>Bacillati</taxon>
        <taxon>Actinomycetota</taxon>
        <taxon>Actinomycetes</taxon>
        <taxon>Propionibacteriales</taxon>
        <taxon>Actinopolymorphaceae</taxon>
        <taxon>Actinopolymorpha</taxon>
    </lineage>
</organism>